<dbReference type="Proteomes" id="UP000789860">
    <property type="component" value="Unassembled WGS sequence"/>
</dbReference>
<proteinExistence type="predicted"/>
<accession>A0ACA9JUA8</accession>
<protein>
    <submittedName>
        <fullName evidence="1">8922_t:CDS:1</fullName>
    </submittedName>
</protein>
<keyword evidence="2" id="KW-1185">Reference proteome</keyword>
<sequence>MPSMNKNKFKTYDYRHPLYIGGWKKNVAYIDKDFVKDNLDEPHMKRNITILSQYPEIEILYGYDSITVVIAIVGTIIQVIIAYVFGRLLVDWNLTMFIVSYIFGGSMTQIYSIIIHETTHNLAAKTEFQNRLVGLIANIAVPIPIAMSFRRHHLEHHAFQGVEDKDPDLPSEWERNIHPVAARFIQEHYTFDDGQETYSYYGSFNKIFMNIGYHTEHHDFTKIPWTRLPIVHKIATEYYDNLAYHTSWFMVNWNFITQRQFGLQSRLKRSVEAHEKGRKMVKFLKRALNS</sequence>
<dbReference type="EMBL" id="CAJVPM010000088">
    <property type="protein sequence ID" value="CAG8435728.1"/>
    <property type="molecule type" value="Genomic_DNA"/>
</dbReference>
<evidence type="ECO:0000313" key="1">
    <source>
        <dbReference type="EMBL" id="CAG8435728.1"/>
    </source>
</evidence>
<name>A0ACA9JUA8_9GLOM</name>
<comment type="caution">
    <text evidence="1">The sequence shown here is derived from an EMBL/GenBank/DDBJ whole genome shotgun (WGS) entry which is preliminary data.</text>
</comment>
<evidence type="ECO:0000313" key="2">
    <source>
        <dbReference type="Proteomes" id="UP000789860"/>
    </source>
</evidence>
<gene>
    <name evidence="1" type="ORF">SCALOS_LOCUS216</name>
</gene>
<organism evidence="1 2">
    <name type="scientific">Scutellospora calospora</name>
    <dbReference type="NCBI Taxonomy" id="85575"/>
    <lineage>
        <taxon>Eukaryota</taxon>
        <taxon>Fungi</taxon>
        <taxon>Fungi incertae sedis</taxon>
        <taxon>Mucoromycota</taxon>
        <taxon>Glomeromycotina</taxon>
        <taxon>Glomeromycetes</taxon>
        <taxon>Diversisporales</taxon>
        <taxon>Gigasporaceae</taxon>
        <taxon>Scutellospora</taxon>
    </lineage>
</organism>
<reference evidence="1" key="1">
    <citation type="submission" date="2021-06" db="EMBL/GenBank/DDBJ databases">
        <authorList>
            <person name="Kallberg Y."/>
            <person name="Tangrot J."/>
            <person name="Rosling A."/>
        </authorList>
    </citation>
    <scope>NUCLEOTIDE SEQUENCE</scope>
    <source>
        <strain evidence="1">AU212A</strain>
    </source>
</reference>